<dbReference type="Gene3D" id="3.40.50.1820">
    <property type="entry name" value="alpha/beta hydrolase"/>
    <property type="match status" value="1"/>
</dbReference>
<protein>
    <submittedName>
        <fullName evidence="1">Uu.00g011080.m01.CDS01</fullName>
    </submittedName>
</protein>
<comment type="caution">
    <text evidence="1">The sequence shown here is derived from an EMBL/GenBank/DDBJ whole genome shotgun (WGS) entry which is preliminary data.</text>
</comment>
<evidence type="ECO:0000313" key="1">
    <source>
        <dbReference type="EMBL" id="CAJ2512989.1"/>
    </source>
</evidence>
<accession>A0AAI8VYD5</accession>
<reference evidence="1" key="1">
    <citation type="submission" date="2023-10" db="EMBL/GenBank/DDBJ databases">
        <authorList>
            <person name="Hackl T."/>
        </authorList>
    </citation>
    <scope>NUCLEOTIDE SEQUENCE</scope>
</reference>
<keyword evidence="2" id="KW-1185">Reference proteome</keyword>
<organism evidence="1 2">
    <name type="scientific">Anthostomella pinea</name>
    <dbReference type="NCBI Taxonomy" id="933095"/>
    <lineage>
        <taxon>Eukaryota</taxon>
        <taxon>Fungi</taxon>
        <taxon>Dikarya</taxon>
        <taxon>Ascomycota</taxon>
        <taxon>Pezizomycotina</taxon>
        <taxon>Sordariomycetes</taxon>
        <taxon>Xylariomycetidae</taxon>
        <taxon>Xylariales</taxon>
        <taxon>Xylariaceae</taxon>
        <taxon>Anthostomella</taxon>
    </lineage>
</organism>
<dbReference type="SUPFAM" id="SSF53474">
    <property type="entry name" value="alpha/beta-Hydrolases"/>
    <property type="match status" value="1"/>
</dbReference>
<dbReference type="Proteomes" id="UP001295740">
    <property type="component" value="Unassembled WGS sequence"/>
</dbReference>
<dbReference type="AlphaFoldDB" id="A0AAI8VYD5"/>
<dbReference type="InterPro" id="IPR029058">
    <property type="entry name" value="AB_hydrolase_fold"/>
</dbReference>
<name>A0AAI8VYD5_9PEZI</name>
<dbReference type="EMBL" id="CAUWAG010000020">
    <property type="protein sequence ID" value="CAJ2512989.1"/>
    <property type="molecule type" value="Genomic_DNA"/>
</dbReference>
<sequence length="136" mass="14495">MPHLEIPGGSLYYETVGLGPLLLCIAGANASHLKDSFTVVMYDRRGYSRSTGKLSSQDYGHRLETHADDAAALLAHLSPSPDCDRIDGELQHVVGTFRTKGIPPAVQEFAAFIQAGYETEALVHTLAGPDAAANTT</sequence>
<evidence type="ECO:0000313" key="2">
    <source>
        <dbReference type="Proteomes" id="UP001295740"/>
    </source>
</evidence>
<gene>
    <name evidence="1" type="ORF">KHLLAP_LOCUS13457</name>
</gene>
<proteinExistence type="predicted"/>